<gene>
    <name evidence="2" type="ORF">dnm_060620</name>
</gene>
<evidence type="ECO:0000313" key="3">
    <source>
        <dbReference type="Proteomes" id="UP000663722"/>
    </source>
</evidence>
<evidence type="ECO:0000259" key="1">
    <source>
        <dbReference type="Pfam" id="PF00551"/>
    </source>
</evidence>
<dbReference type="RefSeq" id="WP_207678392.1">
    <property type="nucleotide sequence ID" value="NZ_CP061800.1"/>
</dbReference>
<dbReference type="KEGG" id="dmm:dnm_060620"/>
<dbReference type="CDD" id="cd08369">
    <property type="entry name" value="FMT_core"/>
    <property type="match status" value="1"/>
</dbReference>
<dbReference type="InterPro" id="IPR002376">
    <property type="entry name" value="Formyl_transf_N"/>
</dbReference>
<feature type="domain" description="Formyl transferase N-terminal" evidence="1">
    <location>
        <begin position="83"/>
        <end position="171"/>
    </location>
</feature>
<dbReference type="PANTHER" id="PTHR11138">
    <property type="entry name" value="METHIONYL-TRNA FORMYLTRANSFERASE"/>
    <property type="match status" value="1"/>
</dbReference>
<dbReference type="SUPFAM" id="SSF53328">
    <property type="entry name" value="Formyltransferase"/>
    <property type="match status" value="1"/>
</dbReference>
<protein>
    <submittedName>
        <fullName evidence="2">Formyl transferase N-terminal domain-containing protein</fullName>
    </submittedName>
</protein>
<keyword evidence="3" id="KW-1185">Reference proteome</keyword>
<dbReference type="Pfam" id="PF00551">
    <property type="entry name" value="Formyl_trans_N"/>
    <property type="match status" value="1"/>
</dbReference>
<sequence length="291" mass="33001">MSSFNIIVMGFGKMPADCTNILLSENVPVQCIWETEQSGLPTLEGLCARFDIPFERPSRNKTTALLNSLTDPTVVFSINNNYLFPETVLKKDNLRIINFHNSLLPSYPGHGRSTTTWAIFNGESRHGVTWHLVNAGIDNGDILRQEEFSISETDTALKVMMRAISLGTDIFSRYWQTFISPECTGRPQGPGQGRMCKRNDIPNNGYIETSWDFDLMGRFLRSTDYGPFKLMPSPKISINGEIYVAPRYEINKETRPGGRELLLKRSSDGNLNEAEFIYKQGRIRLFLQKEA</sequence>
<keyword evidence="2" id="KW-0808">Transferase</keyword>
<dbReference type="GO" id="GO:0005829">
    <property type="term" value="C:cytosol"/>
    <property type="evidence" value="ECO:0007669"/>
    <property type="project" value="TreeGrafter"/>
</dbReference>
<dbReference type="EMBL" id="CP061800">
    <property type="protein sequence ID" value="QTA90002.1"/>
    <property type="molecule type" value="Genomic_DNA"/>
</dbReference>
<dbReference type="Proteomes" id="UP000663722">
    <property type="component" value="Chromosome"/>
</dbReference>
<accession>A0A975BRB3</accession>
<name>A0A975BRB3_9BACT</name>
<dbReference type="GO" id="GO:0004479">
    <property type="term" value="F:methionyl-tRNA formyltransferase activity"/>
    <property type="evidence" value="ECO:0007669"/>
    <property type="project" value="TreeGrafter"/>
</dbReference>
<dbReference type="InterPro" id="IPR036477">
    <property type="entry name" value="Formyl_transf_N_sf"/>
</dbReference>
<reference evidence="2" key="1">
    <citation type="journal article" date="2021" name="Microb. Physiol.">
        <title>Proteogenomic Insights into the Physiology of Marine, Sulfate-Reducing, Filamentous Desulfonema limicola and Desulfonema magnum.</title>
        <authorList>
            <person name="Schnaars V."/>
            <person name="Wohlbrand L."/>
            <person name="Scheve S."/>
            <person name="Hinrichs C."/>
            <person name="Reinhardt R."/>
            <person name="Rabus R."/>
        </authorList>
    </citation>
    <scope>NUCLEOTIDE SEQUENCE</scope>
    <source>
        <strain evidence="2">4be13</strain>
    </source>
</reference>
<organism evidence="2 3">
    <name type="scientific">Desulfonema magnum</name>
    <dbReference type="NCBI Taxonomy" id="45655"/>
    <lineage>
        <taxon>Bacteria</taxon>
        <taxon>Pseudomonadati</taxon>
        <taxon>Thermodesulfobacteriota</taxon>
        <taxon>Desulfobacteria</taxon>
        <taxon>Desulfobacterales</taxon>
        <taxon>Desulfococcaceae</taxon>
        <taxon>Desulfonema</taxon>
    </lineage>
</organism>
<dbReference type="PANTHER" id="PTHR11138:SF5">
    <property type="entry name" value="METHIONYL-TRNA FORMYLTRANSFERASE, MITOCHONDRIAL"/>
    <property type="match status" value="1"/>
</dbReference>
<dbReference type="AlphaFoldDB" id="A0A975BRB3"/>
<evidence type="ECO:0000313" key="2">
    <source>
        <dbReference type="EMBL" id="QTA90002.1"/>
    </source>
</evidence>
<proteinExistence type="predicted"/>
<dbReference type="Gene3D" id="3.40.50.12230">
    <property type="match status" value="1"/>
</dbReference>